<proteinExistence type="predicted"/>
<feature type="region of interest" description="Disordered" evidence="1">
    <location>
        <begin position="1"/>
        <end position="28"/>
    </location>
</feature>
<dbReference type="AlphaFoldDB" id="A0A248VDX0"/>
<evidence type="ECO:0000313" key="2">
    <source>
        <dbReference type="EMBL" id="ASV97090.1"/>
    </source>
</evidence>
<dbReference type="EMBL" id="CP022989">
    <property type="protein sequence ID" value="ASV97090.1"/>
    <property type="molecule type" value="Genomic_DNA"/>
</dbReference>
<reference evidence="2 3" key="1">
    <citation type="submission" date="2017-08" db="EMBL/GenBank/DDBJ databases">
        <title>Identification and genetic characteristics of simultaneous BTEX- and naphthalene-degrading Paraburkholderia sp. BN5 isolated from petroleum-contaminated soil.</title>
        <authorList>
            <person name="Lee Y."/>
            <person name="Jeon C.O."/>
        </authorList>
    </citation>
    <scope>NUCLEOTIDE SEQUENCE [LARGE SCALE GENOMIC DNA]</scope>
    <source>
        <strain evidence="2 3">BN5</strain>
    </source>
</reference>
<dbReference type="Proteomes" id="UP000215158">
    <property type="component" value="Chromosome 1"/>
</dbReference>
<accession>A0A248VDX0</accession>
<gene>
    <name evidence="2" type="ORF">CJU94_02225</name>
</gene>
<protein>
    <submittedName>
        <fullName evidence="2">Uncharacterized protein</fullName>
    </submittedName>
</protein>
<evidence type="ECO:0000256" key="1">
    <source>
        <dbReference type="SAM" id="MobiDB-lite"/>
    </source>
</evidence>
<sequence>MDGSGGKACAPAFDSRRRAAGRSPRRGESRYCRKTAAFAYETVCCAASKRSISAKASGRVSPGLLTGARLLPGGLLAIAGVAVVVRGCS</sequence>
<organism evidence="2 3">
    <name type="scientific">Paraburkholderia aromaticivorans</name>
    <dbReference type="NCBI Taxonomy" id="2026199"/>
    <lineage>
        <taxon>Bacteria</taxon>
        <taxon>Pseudomonadati</taxon>
        <taxon>Pseudomonadota</taxon>
        <taxon>Betaproteobacteria</taxon>
        <taxon>Burkholderiales</taxon>
        <taxon>Burkholderiaceae</taxon>
        <taxon>Paraburkholderia</taxon>
    </lineage>
</organism>
<evidence type="ECO:0000313" key="3">
    <source>
        <dbReference type="Proteomes" id="UP000215158"/>
    </source>
</evidence>
<keyword evidence="3" id="KW-1185">Reference proteome</keyword>
<name>A0A248VDX0_9BURK</name>
<dbReference type="KEGG" id="parb:CJU94_02225"/>